<keyword evidence="8" id="KW-0812">Transmembrane</keyword>
<feature type="domain" description="HTH luxR-type" evidence="10">
    <location>
        <begin position="556"/>
        <end position="613"/>
    </location>
</feature>
<dbReference type="Pfam" id="PF00196">
    <property type="entry name" value="GerE"/>
    <property type="match status" value="1"/>
</dbReference>
<gene>
    <name evidence="11" type="ORF">FUAX_27150</name>
</gene>
<dbReference type="SUPFAM" id="SSF46894">
    <property type="entry name" value="C-terminal effector domain of the bipartite response regulators"/>
    <property type="match status" value="1"/>
</dbReference>
<dbReference type="SUPFAM" id="SSF48452">
    <property type="entry name" value="TPR-like"/>
    <property type="match status" value="2"/>
</dbReference>
<feature type="region of interest" description="Disordered" evidence="7">
    <location>
        <begin position="614"/>
        <end position="633"/>
    </location>
</feature>
<dbReference type="Gene3D" id="1.25.40.10">
    <property type="entry name" value="Tetratricopeptide repeat domain"/>
    <property type="match status" value="2"/>
</dbReference>
<feature type="coiled-coil region" evidence="6">
    <location>
        <begin position="446"/>
        <end position="491"/>
    </location>
</feature>
<protein>
    <recommendedName>
        <fullName evidence="10">HTH luxR-type domain-containing protein</fullName>
    </recommendedName>
</protein>
<dbReference type="GO" id="GO:0005737">
    <property type="term" value="C:cytoplasm"/>
    <property type="evidence" value="ECO:0007669"/>
    <property type="project" value="UniProtKB-SubCell"/>
</dbReference>
<dbReference type="InterPro" id="IPR036388">
    <property type="entry name" value="WH-like_DNA-bd_sf"/>
</dbReference>
<dbReference type="GO" id="GO:0003677">
    <property type="term" value="F:DNA binding"/>
    <property type="evidence" value="ECO:0007669"/>
    <property type="project" value="InterPro"/>
</dbReference>
<keyword evidence="2" id="KW-0963">Cytoplasm</keyword>
<keyword evidence="8" id="KW-0472">Membrane</keyword>
<evidence type="ECO:0000256" key="2">
    <source>
        <dbReference type="ARBA" id="ARBA00022490"/>
    </source>
</evidence>
<proteinExistence type="inferred from homology"/>
<feature type="signal peptide" evidence="9">
    <location>
        <begin position="1"/>
        <end position="25"/>
    </location>
</feature>
<dbReference type="Gene3D" id="1.10.10.10">
    <property type="entry name" value="Winged helix-like DNA-binding domain superfamily/Winged helix DNA-binding domain"/>
    <property type="match status" value="1"/>
</dbReference>
<dbReference type="SMART" id="SM00028">
    <property type="entry name" value="TPR"/>
    <property type="match status" value="3"/>
</dbReference>
<keyword evidence="3" id="KW-0677">Repeat</keyword>
<evidence type="ECO:0000256" key="5">
    <source>
        <dbReference type="ARBA" id="ARBA00038253"/>
    </source>
</evidence>
<sequence>MTVRTLAVKCAFALILMAPFLTSVSKDSPQPWKSAAYDRINNLYQRADSIERLDHSLGLEAYGDVSRYFFKNDTFLVNNLTPKAYIEAKRIALDAILYQSSTNFFQGKILQAYKWLDTGDSLVWEHRDKIPSQYAKFKVQRSYYQLFEGKSANAIALALEAVRTAKKINDLTVLGDAYHCLGRVHFQQNRDEDALASWQKALEAYRKSACYTGKANILNEIGRVYTKQNQIGTAVNYYRSAIEQYHTANDCAPSYDIKRNMNMVIGNLAGDLIKLGKLEEAEKYLAEAEQVRLDLMESSSEPSLHSIRGNLMLAKKDTAKAILQYEKAYKVALKINDVDQLANFPIKISNLLEKTGNTKSALFYFKEHKRWNDSLMNANAQKNVFELQTAFEQERQEKDMVLLKQKNQALNYRSSTYGIIAILTTLLGITLALFLNKKKRLSQEEKRNMEIKYHLAQENIKTQEADGKKLRDNFENQSTKLKESLLSMNERYILLKDIRDKLKTIKGLPDTSRQKEIASMLNWLNHSISILNKEEYLNQVTGEVGDRFMERLGNQYPNLNQTEKTILCLIALNRSSGDISVLLDISKKAVEMKRYRLRKKLNLDSAQDLREAIEKIKSEAPENEEKPETIETT</sequence>
<evidence type="ECO:0000256" key="8">
    <source>
        <dbReference type="SAM" id="Phobius"/>
    </source>
</evidence>
<keyword evidence="4" id="KW-0802">TPR repeat</keyword>
<evidence type="ECO:0000259" key="10">
    <source>
        <dbReference type="SMART" id="SM00421"/>
    </source>
</evidence>
<evidence type="ECO:0000313" key="11">
    <source>
        <dbReference type="EMBL" id="BDD10283.1"/>
    </source>
</evidence>
<feature type="chain" id="PRO_5043482306" description="HTH luxR-type domain-containing protein" evidence="9">
    <location>
        <begin position="26"/>
        <end position="633"/>
    </location>
</feature>
<dbReference type="PANTHER" id="PTHR46630">
    <property type="entry name" value="TETRATRICOPEPTIDE REPEAT PROTEIN 29"/>
    <property type="match status" value="1"/>
</dbReference>
<evidence type="ECO:0000256" key="7">
    <source>
        <dbReference type="SAM" id="MobiDB-lite"/>
    </source>
</evidence>
<dbReference type="InterPro" id="IPR016032">
    <property type="entry name" value="Sig_transdc_resp-reg_C-effctor"/>
</dbReference>
<dbReference type="InterPro" id="IPR051476">
    <property type="entry name" value="Bac_ResReg_Asp_Phosphatase"/>
</dbReference>
<keyword evidence="6" id="KW-0175">Coiled coil</keyword>
<feature type="transmembrane region" description="Helical" evidence="8">
    <location>
        <begin position="417"/>
        <end position="436"/>
    </location>
</feature>
<organism evidence="11 12">
    <name type="scientific">Fulvitalea axinellae</name>
    <dbReference type="NCBI Taxonomy" id="1182444"/>
    <lineage>
        <taxon>Bacteria</taxon>
        <taxon>Pseudomonadati</taxon>
        <taxon>Bacteroidota</taxon>
        <taxon>Cytophagia</taxon>
        <taxon>Cytophagales</taxon>
        <taxon>Persicobacteraceae</taxon>
        <taxon>Fulvitalea</taxon>
    </lineage>
</organism>
<evidence type="ECO:0000256" key="9">
    <source>
        <dbReference type="SAM" id="SignalP"/>
    </source>
</evidence>
<dbReference type="SMART" id="SM00421">
    <property type="entry name" value="HTH_LUXR"/>
    <property type="match status" value="1"/>
</dbReference>
<comment type="subcellular location">
    <subcellularLocation>
        <location evidence="1">Cytoplasm</location>
    </subcellularLocation>
</comment>
<accession>A0AAU9D2U8</accession>
<dbReference type="InterPro" id="IPR019734">
    <property type="entry name" value="TPR_rpt"/>
</dbReference>
<evidence type="ECO:0000256" key="1">
    <source>
        <dbReference type="ARBA" id="ARBA00004496"/>
    </source>
</evidence>
<evidence type="ECO:0000256" key="4">
    <source>
        <dbReference type="ARBA" id="ARBA00022803"/>
    </source>
</evidence>
<evidence type="ECO:0000313" key="12">
    <source>
        <dbReference type="Proteomes" id="UP001348817"/>
    </source>
</evidence>
<keyword evidence="9" id="KW-0732">Signal</keyword>
<dbReference type="Proteomes" id="UP001348817">
    <property type="component" value="Chromosome"/>
</dbReference>
<evidence type="ECO:0000256" key="3">
    <source>
        <dbReference type="ARBA" id="ARBA00022737"/>
    </source>
</evidence>
<dbReference type="GO" id="GO:0006355">
    <property type="term" value="P:regulation of DNA-templated transcription"/>
    <property type="evidence" value="ECO:0007669"/>
    <property type="project" value="InterPro"/>
</dbReference>
<dbReference type="AlphaFoldDB" id="A0AAU9D2U8"/>
<reference evidence="11 12" key="1">
    <citation type="submission" date="2021-12" db="EMBL/GenBank/DDBJ databases">
        <title>Genome sequencing of bacteria with rrn-lacking chromosome and rrn-plasmid.</title>
        <authorList>
            <person name="Anda M."/>
            <person name="Iwasaki W."/>
        </authorList>
    </citation>
    <scope>NUCLEOTIDE SEQUENCE [LARGE SCALE GENOMIC DNA]</scope>
    <source>
        <strain evidence="11 12">DSM 100852</strain>
    </source>
</reference>
<keyword evidence="8" id="KW-1133">Transmembrane helix</keyword>
<dbReference type="Pfam" id="PF13424">
    <property type="entry name" value="TPR_12"/>
    <property type="match status" value="1"/>
</dbReference>
<dbReference type="InterPro" id="IPR011990">
    <property type="entry name" value="TPR-like_helical_dom_sf"/>
</dbReference>
<comment type="similarity">
    <text evidence="5">Belongs to the Rap family.</text>
</comment>
<dbReference type="KEGG" id="fax:FUAX_27150"/>
<dbReference type="EMBL" id="AP025314">
    <property type="protein sequence ID" value="BDD10283.1"/>
    <property type="molecule type" value="Genomic_DNA"/>
</dbReference>
<name>A0AAU9D2U8_9BACT</name>
<dbReference type="InterPro" id="IPR000792">
    <property type="entry name" value="Tscrpt_reg_LuxR_C"/>
</dbReference>
<evidence type="ECO:0000256" key="6">
    <source>
        <dbReference type="SAM" id="Coils"/>
    </source>
</evidence>
<dbReference type="PANTHER" id="PTHR46630:SF1">
    <property type="entry name" value="TETRATRICOPEPTIDE REPEAT PROTEIN 29"/>
    <property type="match status" value="1"/>
</dbReference>
<keyword evidence="12" id="KW-1185">Reference proteome</keyword>